<dbReference type="InParanoid" id="B7G7X1"/>
<protein>
    <recommendedName>
        <fullName evidence="5">Sulfotransferase</fullName>
    </recommendedName>
</protein>
<gene>
    <name evidence="3" type="ORF">PHATRDRAFT_48622</name>
</gene>
<feature type="region of interest" description="Disordered" evidence="1">
    <location>
        <begin position="1"/>
        <end position="22"/>
    </location>
</feature>
<evidence type="ECO:0000256" key="1">
    <source>
        <dbReference type="SAM" id="MobiDB-lite"/>
    </source>
</evidence>
<dbReference type="AlphaFoldDB" id="B7G7X1"/>
<dbReference type="Proteomes" id="UP000000759">
    <property type="component" value="Chromosome 18"/>
</dbReference>
<dbReference type="KEGG" id="pti:PHATRDRAFT_48622"/>
<sequence>MPVPAAPTMPRSARLNGRNRGTSRSLISSFAGRGLLLKVVGFLAILLAFYQTLWVYWLAGVNIPDVEIDKLTGQKRIRRRPDKLRKRDHIARKDVPTDFLDGIMEGFHTLVSIKVPKKGLVSTAEKAYTGVGATFCHVSWHLQERDPSKVPMFKDLREQSMMCQGTLHTVDLYEITRKAFAYDSRNHTFAATPPKPGQGPVPPTAVVFHESRCGSTLIANVLGASTYSQSRVYSESPPPVAALKACEGEGTTCNVGAQSALIQDVFYLMGRTTRPIQPQHVFYKIQSVGVKSIEAFAKAMPNTPWVFAYRDSIEVMMSHFKNYQRGNPLSQNFLPVCLRSYGEPNQPALLKEIVEAKERTVESLSHEEYCAVHLASLCESAIREYDRAKSLPNAPPRWFLNYNELPYDVWEHVLPPLIGTLSDSQMARMQDVAKFYSKGRGPRAGQHWHEDTTVKQGMAPESVKTAIRVFLEPSYQRLEEIRAELEAQPGY</sequence>
<dbReference type="HOGENOM" id="CLU_556066_0_0_1"/>
<evidence type="ECO:0000313" key="3">
    <source>
        <dbReference type="EMBL" id="EEC45308.1"/>
    </source>
</evidence>
<dbReference type="EMBL" id="CM000620">
    <property type="protein sequence ID" value="EEC45308.1"/>
    <property type="molecule type" value="Genomic_DNA"/>
</dbReference>
<evidence type="ECO:0000313" key="4">
    <source>
        <dbReference type="Proteomes" id="UP000000759"/>
    </source>
</evidence>
<reference evidence="3 4" key="1">
    <citation type="journal article" date="2008" name="Nature">
        <title>The Phaeodactylum genome reveals the evolutionary history of diatom genomes.</title>
        <authorList>
            <person name="Bowler C."/>
            <person name="Allen A.E."/>
            <person name="Badger J.H."/>
            <person name="Grimwood J."/>
            <person name="Jabbari K."/>
            <person name="Kuo A."/>
            <person name="Maheswari U."/>
            <person name="Martens C."/>
            <person name="Maumus F."/>
            <person name="Otillar R.P."/>
            <person name="Rayko E."/>
            <person name="Salamov A."/>
            <person name="Vandepoele K."/>
            <person name="Beszteri B."/>
            <person name="Gruber A."/>
            <person name="Heijde M."/>
            <person name="Katinka M."/>
            <person name="Mock T."/>
            <person name="Valentin K."/>
            <person name="Verret F."/>
            <person name="Berges J.A."/>
            <person name="Brownlee C."/>
            <person name="Cadoret J.P."/>
            <person name="Chiovitti A."/>
            <person name="Choi C.J."/>
            <person name="Coesel S."/>
            <person name="De Martino A."/>
            <person name="Detter J.C."/>
            <person name="Durkin C."/>
            <person name="Falciatore A."/>
            <person name="Fournet J."/>
            <person name="Haruta M."/>
            <person name="Huysman M.J."/>
            <person name="Jenkins B.D."/>
            <person name="Jiroutova K."/>
            <person name="Jorgensen R.E."/>
            <person name="Joubert Y."/>
            <person name="Kaplan A."/>
            <person name="Kroger N."/>
            <person name="Kroth P.G."/>
            <person name="La Roche J."/>
            <person name="Lindquist E."/>
            <person name="Lommer M."/>
            <person name="Martin-Jezequel V."/>
            <person name="Lopez P.J."/>
            <person name="Lucas S."/>
            <person name="Mangogna M."/>
            <person name="McGinnis K."/>
            <person name="Medlin L.K."/>
            <person name="Montsant A."/>
            <person name="Oudot-Le Secq M.P."/>
            <person name="Napoli C."/>
            <person name="Obornik M."/>
            <person name="Parker M.S."/>
            <person name="Petit J.L."/>
            <person name="Porcel B.M."/>
            <person name="Poulsen N."/>
            <person name="Robison M."/>
            <person name="Rychlewski L."/>
            <person name="Rynearson T.A."/>
            <person name="Schmutz J."/>
            <person name="Shapiro H."/>
            <person name="Siaut M."/>
            <person name="Stanley M."/>
            <person name="Sussman M.R."/>
            <person name="Taylor A.R."/>
            <person name="Vardi A."/>
            <person name="von Dassow P."/>
            <person name="Vyverman W."/>
            <person name="Willis A."/>
            <person name="Wyrwicz L.S."/>
            <person name="Rokhsar D.S."/>
            <person name="Weissenbach J."/>
            <person name="Armbrust E.V."/>
            <person name="Green B.R."/>
            <person name="Van de Peer Y."/>
            <person name="Grigoriev I.V."/>
        </authorList>
    </citation>
    <scope>NUCLEOTIDE SEQUENCE [LARGE SCALE GENOMIC DNA]</scope>
    <source>
        <strain evidence="3 4">CCAP 1055/1</strain>
    </source>
</reference>
<dbReference type="OrthoDB" id="42209at2759"/>
<dbReference type="eggNOG" id="ENOG502SNY5">
    <property type="taxonomic scope" value="Eukaryota"/>
</dbReference>
<keyword evidence="4" id="KW-1185">Reference proteome</keyword>
<feature type="transmembrane region" description="Helical" evidence="2">
    <location>
        <begin position="35"/>
        <end position="57"/>
    </location>
</feature>
<dbReference type="SUPFAM" id="SSF52540">
    <property type="entry name" value="P-loop containing nucleoside triphosphate hydrolases"/>
    <property type="match status" value="1"/>
</dbReference>
<keyword evidence="2" id="KW-0812">Transmembrane</keyword>
<accession>B7G7X1</accession>
<evidence type="ECO:0008006" key="5">
    <source>
        <dbReference type="Google" id="ProtNLM"/>
    </source>
</evidence>
<dbReference type="RefSeq" id="XP_002183090.1">
    <property type="nucleotide sequence ID" value="XM_002183054.1"/>
</dbReference>
<proteinExistence type="predicted"/>
<dbReference type="GeneID" id="7194829"/>
<dbReference type="PaxDb" id="2850-Phatr48622"/>
<name>B7G7X1_PHATC</name>
<keyword evidence="2" id="KW-0472">Membrane</keyword>
<evidence type="ECO:0000256" key="2">
    <source>
        <dbReference type="SAM" id="Phobius"/>
    </source>
</evidence>
<dbReference type="InterPro" id="IPR027417">
    <property type="entry name" value="P-loop_NTPase"/>
</dbReference>
<keyword evidence="2" id="KW-1133">Transmembrane helix</keyword>
<organism evidence="3 4">
    <name type="scientific">Phaeodactylum tricornutum (strain CCAP 1055/1)</name>
    <dbReference type="NCBI Taxonomy" id="556484"/>
    <lineage>
        <taxon>Eukaryota</taxon>
        <taxon>Sar</taxon>
        <taxon>Stramenopiles</taxon>
        <taxon>Ochrophyta</taxon>
        <taxon>Bacillariophyta</taxon>
        <taxon>Bacillariophyceae</taxon>
        <taxon>Bacillariophycidae</taxon>
        <taxon>Naviculales</taxon>
        <taxon>Phaeodactylaceae</taxon>
        <taxon>Phaeodactylum</taxon>
    </lineage>
</organism>
<reference evidence="4" key="2">
    <citation type="submission" date="2008-08" db="EMBL/GenBank/DDBJ databases">
        <authorList>
            <consortium name="Diatom Consortium"/>
            <person name="Grigoriev I."/>
            <person name="Grimwood J."/>
            <person name="Kuo A."/>
            <person name="Otillar R.P."/>
            <person name="Salamov A."/>
            <person name="Detter J.C."/>
            <person name="Lindquist E."/>
            <person name="Shapiro H."/>
            <person name="Lucas S."/>
            <person name="Glavina del Rio T."/>
            <person name="Pitluck S."/>
            <person name="Rokhsar D."/>
            <person name="Bowler C."/>
        </authorList>
    </citation>
    <scope>GENOME REANNOTATION</scope>
    <source>
        <strain evidence="4">CCAP 1055/1</strain>
    </source>
</reference>